<gene>
    <name evidence="2" type="ORF">QIT00_08515</name>
</gene>
<feature type="transmembrane region" description="Helical" evidence="1">
    <location>
        <begin position="39"/>
        <end position="60"/>
    </location>
</feature>
<name>A0ABT6STD2_9ACTN</name>
<reference evidence="2 3" key="1">
    <citation type="submission" date="2023-05" db="EMBL/GenBank/DDBJ databases">
        <title>Draft genome sequence of Streptomyces sp. B-S-A12 isolated from a cave soil in Thailand.</title>
        <authorList>
            <person name="Chamroensaksri N."/>
            <person name="Muangham S."/>
        </authorList>
    </citation>
    <scope>NUCLEOTIDE SEQUENCE [LARGE SCALE GENOMIC DNA]</scope>
    <source>
        <strain evidence="2 3">B-S-A12</strain>
    </source>
</reference>
<accession>A0ABT6STD2</accession>
<sequence>MYQIPCWAYAKTAGLIALGFLAAFDFLPKLDDHVPPPLVSLLFLAAVDGLIALTFAAIIGLDSIPFQGGFWGLLALVTGVRAVTVLMSSDLGVPQGPAALCLSAAAPLLLVGAVALLHLVAEHTTDLAGPGERDVNQNRPLAR</sequence>
<organism evidence="2 3">
    <name type="scientific">Streptomyces luteolus</name>
    <dbReference type="NCBI Taxonomy" id="3043615"/>
    <lineage>
        <taxon>Bacteria</taxon>
        <taxon>Bacillati</taxon>
        <taxon>Actinomycetota</taxon>
        <taxon>Actinomycetes</taxon>
        <taxon>Kitasatosporales</taxon>
        <taxon>Streptomycetaceae</taxon>
        <taxon>Streptomyces</taxon>
    </lineage>
</organism>
<dbReference type="EMBL" id="JASCIS010000006">
    <property type="protein sequence ID" value="MDI3418606.1"/>
    <property type="molecule type" value="Genomic_DNA"/>
</dbReference>
<keyword evidence="1" id="KW-1133">Transmembrane helix</keyword>
<feature type="transmembrane region" description="Helical" evidence="1">
    <location>
        <begin position="99"/>
        <end position="121"/>
    </location>
</feature>
<keyword evidence="1" id="KW-0812">Transmembrane</keyword>
<evidence type="ECO:0000256" key="1">
    <source>
        <dbReference type="SAM" id="Phobius"/>
    </source>
</evidence>
<dbReference type="Proteomes" id="UP001237105">
    <property type="component" value="Unassembled WGS sequence"/>
</dbReference>
<evidence type="ECO:0000313" key="3">
    <source>
        <dbReference type="Proteomes" id="UP001237105"/>
    </source>
</evidence>
<evidence type="ECO:0000313" key="2">
    <source>
        <dbReference type="EMBL" id="MDI3418606.1"/>
    </source>
</evidence>
<feature type="transmembrane region" description="Helical" evidence="1">
    <location>
        <begin position="6"/>
        <end position="27"/>
    </location>
</feature>
<dbReference type="RefSeq" id="WP_282534516.1">
    <property type="nucleotide sequence ID" value="NZ_JASCIS010000006.1"/>
</dbReference>
<comment type="caution">
    <text evidence="2">The sequence shown here is derived from an EMBL/GenBank/DDBJ whole genome shotgun (WGS) entry which is preliminary data.</text>
</comment>
<proteinExistence type="predicted"/>
<keyword evidence="1" id="KW-0472">Membrane</keyword>
<keyword evidence="3" id="KW-1185">Reference proteome</keyword>
<evidence type="ECO:0008006" key="4">
    <source>
        <dbReference type="Google" id="ProtNLM"/>
    </source>
</evidence>
<protein>
    <recommendedName>
        <fullName evidence="4">Integral membrane protein</fullName>
    </recommendedName>
</protein>
<feature type="transmembrane region" description="Helical" evidence="1">
    <location>
        <begin position="66"/>
        <end position="87"/>
    </location>
</feature>